<dbReference type="KEGG" id="red:roselon_01957"/>
<dbReference type="PANTHER" id="PTHR43798:SF14">
    <property type="entry name" value="SERINE HYDROLASE-LIKE PROTEIN DDB_G0286239"/>
    <property type="match status" value="1"/>
</dbReference>
<evidence type="ECO:0000313" key="4">
    <source>
        <dbReference type="EMBL" id="AHM04314.1"/>
    </source>
</evidence>
<dbReference type="GO" id="GO:0016787">
    <property type="term" value="F:hydrolase activity"/>
    <property type="evidence" value="ECO:0007669"/>
    <property type="project" value="UniProtKB-KW"/>
</dbReference>
<dbReference type="RefSeq" id="WP_025312114.1">
    <property type="nucleotide sequence ID" value="NZ_CP004372.1"/>
</dbReference>
<name>W8RSX7_9RHOB</name>
<evidence type="ECO:0000313" key="5">
    <source>
        <dbReference type="Proteomes" id="UP000019593"/>
    </source>
</evidence>
<evidence type="ECO:0000259" key="3">
    <source>
        <dbReference type="Pfam" id="PF12697"/>
    </source>
</evidence>
<dbReference type="PRINTS" id="PR00111">
    <property type="entry name" value="ABHYDROLASE"/>
</dbReference>
<keyword evidence="2 4" id="KW-0378">Hydrolase</keyword>
<dbReference type="Proteomes" id="UP000019593">
    <property type="component" value="Chromosome"/>
</dbReference>
<dbReference type="AlphaFoldDB" id="W8RSX7"/>
<gene>
    <name evidence="4" type="ORF">roselon_01957</name>
</gene>
<comment type="similarity">
    <text evidence="1">Belongs to the AB hydrolase superfamily.</text>
</comment>
<dbReference type="EMBL" id="CP004372">
    <property type="protein sequence ID" value="AHM04314.1"/>
    <property type="molecule type" value="Genomic_DNA"/>
</dbReference>
<dbReference type="HOGENOM" id="CLU_020336_43_1_5"/>
<sequence length="255" mass="26837">MNAGLRHWGTAGEAALALHCSLAHAAAWDGVGRALSDRLRITAPDLVGHGRGPERDASQDYHDQVTAQARALLPDGRGHLFGHSFGATVALRLAVEHPDRVASLTLIEPVLFAAAGNSPGRRAHAATLAGMEERIAAGDMAGAARQFLDVWGGGVPYDAMQAAQQRYMADRIWVIAASDPALSLDRAALLPRLDRVRCPVLLIEGSASPPVIGEIQAALAAGLPDARRVGIEGAGHMLPITHPDRVAAEIRRVLS</sequence>
<dbReference type="STRING" id="1294273.roselon_01957"/>
<evidence type="ECO:0000256" key="1">
    <source>
        <dbReference type="ARBA" id="ARBA00008645"/>
    </source>
</evidence>
<dbReference type="SUPFAM" id="SSF53474">
    <property type="entry name" value="alpha/beta-Hydrolases"/>
    <property type="match status" value="1"/>
</dbReference>
<keyword evidence="5" id="KW-1185">Reference proteome</keyword>
<dbReference type="Pfam" id="PF12697">
    <property type="entry name" value="Abhydrolase_6"/>
    <property type="match status" value="1"/>
</dbReference>
<dbReference type="eggNOG" id="COG2267">
    <property type="taxonomic scope" value="Bacteria"/>
</dbReference>
<dbReference type="PANTHER" id="PTHR43798">
    <property type="entry name" value="MONOACYLGLYCEROL LIPASE"/>
    <property type="match status" value="1"/>
</dbReference>
<dbReference type="OrthoDB" id="9804723at2"/>
<dbReference type="InterPro" id="IPR050266">
    <property type="entry name" value="AB_hydrolase_sf"/>
</dbReference>
<evidence type="ECO:0000256" key="2">
    <source>
        <dbReference type="ARBA" id="ARBA00022801"/>
    </source>
</evidence>
<feature type="domain" description="AB hydrolase-1" evidence="3">
    <location>
        <begin position="18"/>
        <end position="248"/>
    </location>
</feature>
<reference evidence="4 5" key="1">
    <citation type="submission" date="2013-03" db="EMBL/GenBank/DDBJ databases">
        <authorList>
            <person name="Fiebig A."/>
            <person name="Goeker M."/>
            <person name="Klenk H.-P.P."/>
        </authorList>
    </citation>
    <scope>NUCLEOTIDE SEQUENCE [LARGE SCALE GENOMIC DNA]</scope>
    <source>
        <strain evidence="5">DSM 19469</strain>
    </source>
</reference>
<dbReference type="Gene3D" id="3.40.50.1820">
    <property type="entry name" value="alpha/beta hydrolase"/>
    <property type="match status" value="1"/>
</dbReference>
<dbReference type="InterPro" id="IPR029058">
    <property type="entry name" value="AB_hydrolase_fold"/>
</dbReference>
<proteinExistence type="inferred from homology"/>
<accession>W8RSX7</accession>
<protein>
    <submittedName>
        <fullName evidence="4">Hydrolase, alpha/beta fold protein family</fullName>
    </submittedName>
</protein>
<dbReference type="PATRIC" id="fig|1294273.3.peg.1929"/>
<dbReference type="InterPro" id="IPR000073">
    <property type="entry name" value="AB_hydrolase_1"/>
</dbReference>
<organism evidence="4 5">
    <name type="scientific">Roseicyclus elongatus DSM 19469</name>
    <dbReference type="NCBI Taxonomy" id="1294273"/>
    <lineage>
        <taxon>Bacteria</taxon>
        <taxon>Pseudomonadati</taxon>
        <taxon>Pseudomonadota</taxon>
        <taxon>Alphaproteobacteria</taxon>
        <taxon>Rhodobacterales</taxon>
        <taxon>Roseobacteraceae</taxon>
        <taxon>Roseicyclus</taxon>
    </lineage>
</organism>
<dbReference type="GO" id="GO:0016020">
    <property type="term" value="C:membrane"/>
    <property type="evidence" value="ECO:0007669"/>
    <property type="project" value="TreeGrafter"/>
</dbReference>